<feature type="transmembrane region" description="Helical" evidence="8">
    <location>
        <begin position="254"/>
        <end position="273"/>
    </location>
</feature>
<evidence type="ECO:0000256" key="5">
    <source>
        <dbReference type="ARBA" id="ARBA00022692"/>
    </source>
</evidence>
<comment type="subcellular location">
    <subcellularLocation>
        <location evidence="1">Cell membrane</location>
        <topology evidence="1">Multi-pass membrane protein</topology>
    </subcellularLocation>
</comment>
<dbReference type="EMBL" id="JH668326">
    <property type="protein sequence ID" value="KAG6445909.1"/>
    <property type="molecule type" value="Genomic_DNA"/>
</dbReference>
<evidence type="ECO:0000256" key="1">
    <source>
        <dbReference type="ARBA" id="ARBA00004651"/>
    </source>
</evidence>
<feature type="transmembrane region" description="Helical" evidence="8">
    <location>
        <begin position="12"/>
        <end position="31"/>
    </location>
</feature>
<feature type="transmembrane region" description="Helical" evidence="8">
    <location>
        <begin position="81"/>
        <end position="100"/>
    </location>
</feature>
<feature type="transmembrane region" description="Helical" evidence="8">
    <location>
        <begin position="106"/>
        <end position="129"/>
    </location>
</feature>
<feature type="transmembrane region" description="Helical" evidence="8">
    <location>
        <begin position="356"/>
        <end position="376"/>
    </location>
</feature>
<gene>
    <name evidence="10" type="ORF">O3G_MSEX004135</name>
</gene>
<dbReference type="InterPro" id="IPR020846">
    <property type="entry name" value="MFS_dom"/>
</dbReference>
<dbReference type="GO" id="GO:0022857">
    <property type="term" value="F:transmembrane transporter activity"/>
    <property type="evidence" value="ECO:0007669"/>
    <property type="project" value="InterPro"/>
</dbReference>
<dbReference type="Gene3D" id="1.20.1250.20">
    <property type="entry name" value="MFS general substrate transporter like domains"/>
    <property type="match status" value="1"/>
</dbReference>
<feature type="transmembrane region" description="Helical" evidence="8">
    <location>
        <begin position="388"/>
        <end position="408"/>
    </location>
</feature>
<feature type="transmembrane region" description="Helical" evidence="8">
    <location>
        <begin position="51"/>
        <end position="69"/>
    </location>
</feature>
<feature type="transmembrane region" description="Helical" evidence="8">
    <location>
        <begin position="166"/>
        <end position="184"/>
    </location>
</feature>
<keyword evidence="4" id="KW-0762">Sugar transport</keyword>
<evidence type="ECO:0000256" key="2">
    <source>
        <dbReference type="ARBA" id="ARBA00022448"/>
    </source>
</evidence>
<evidence type="ECO:0000256" key="8">
    <source>
        <dbReference type="SAM" id="Phobius"/>
    </source>
</evidence>
<dbReference type="InterPro" id="IPR050549">
    <property type="entry name" value="MFS_Trehalose_Transporter"/>
</dbReference>
<evidence type="ECO:0000256" key="3">
    <source>
        <dbReference type="ARBA" id="ARBA00022475"/>
    </source>
</evidence>
<keyword evidence="5 8" id="KW-0812">Transmembrane</keyword>
<comment type="caution">
    <text evidence="10">The sequence shown here is derived from an EMBL/GenBank/DDBJ whole genome shotgun (WGS) entry which is preliminary data.</text>
</comment>
<evidence type="ECO:0000256" key="6">
    <source>
        <dbReference type="ARBA" id="ARBA00022989"/>
    </source>
</evidence>
<dbReference type="AlphaFoldDB" id="A0A922CHA8"/>
<evidence type="ECO:0000256" key="7">
    <source>
        <dbReference type="ARBA" id="ARBA00023136"/>
    </source>
</evidence>
<keyword evidence="11" id="KW-1185">Reference proteome</keyword>
<evidence type="ECO:0000313" key="10">
    <source>
        <dbReference type="EMBL" id="KAG6445909.1"/>
    </source>
</evidence>
<accession>A0A922CHA8</accession>
<dbReference type="PROSITE" id="PS50850">
    <property type="entry name" value="MFS"/>
    <property type="match status" value="1"/>
</dbReference>
<dbReference type="InterPro" id="IPR005828">
    <property type="entry name" value="MFS_sugar_transport-like"/>
</dbReference>
<dbReference type="InterPro" id="IPR005829">
    <property type="entry name" value="Sugar_transporter_CS"/>
</dbReference>
<protein>
    <recommendedName>
        <fullName evidence="9">Major facilitator superfamily (MFS) profile domain-containing protein</fullName>
    </recommendedName>
</protein>
<dbReference type="Proteomes" id="UP000791440">
    <property type="component" value="Unassembled WGS sequence"/>
</dbReference>
<reference evidence="10" key="2">
    <citation type="submission" date="2020-12" db="EMBL/GenBank/DDBJ databases">
        <authorList>
            <person name="Kanost M."/>
        </authorList>
    </citation>
    <scope>NUCLEOTIDE SEQUENCE</scope>
</reference>
<dbReference type="SUPFAM" id="SSF103473">
    <property type="entry name" value="MFS general substrate transporter"/>
    <property type="match status" value="1"/>
</dbReference>
<dbReference type="PANTHER" id="PTHR48021">
    <property type="match status" value="1"/>
</dbReference>
<dbReference type="PANTHER" id="PTHR48021:SF46">
    <property type="entry name" value="MAJOR FACILITATOR SUPERFAMILY (MFS) PROFILE DOMAIN-CONTAINING PROTEIN"/>
    <property type="match status" value="1"/>
</dbReference>
<dbReference type="OrthoDB" id="4142200at2759"/>
<organism evidence="10 11">
    <name type="scientific">Manduca sexta</name>
    <name type="common">Tobacco hawkmoth</name>
    <name type="synonym">Tobacco hornworm</name>
    <dbReference type="NCBI Taxonomy" id="7130"/>
    <lineage>
        <taxon>Eukaryota</taxon>
        <taxon>Metazoa</taxon>
        <taxon>Ecdysozoa</taxon>
        <taxon>Arthropoda</taxon>
        <taxon>Hexapoda</taxon>
        <taxon>Insecta</taxon>
        <taxon>Pterygota</taxon>
        <taxon>Neoptera</taxon>
        <taxon>Endopterygota</taxon>
        <taxon>Lepidoptera</taxon>
        <taxon>Glossata</taxon>
        <taxon>Ditrysia</taxon>
        <taxon>Bombycoidea</taxon>
        <taxon>Sphingidae</taxon>
        <taxon>Sphinginae</taxon>
        <taxon>Sphingini</taxon>
        <taxon>Manduca</taxon>
    </lineage>
</organism>
<name>A0A922CHA8_MANSE</name>
<evidence type="ECO:0000313" key="11">
    <source>
        <dbReference type="Proteomes" id="UP000791440"/>
    </source>
</evidence>
<keyword evidence="6 8" id="KW-1133">Transmembrane helix</keyword>
<dbReference type="GO" id="GO:0005886">
    <property type="term" value="C:plasma membrane"/>
    <property type="evidence" value="ECO:0007669"/>
    <property type="project" value="UniProtKB-SubCell"/>
</dbReference>
<reference evidence="10" key="1">
    <citation type="journal article" date="2016" name="Insect Biochem. Mol. Biol.">
        <title>Multifaceted biological insights from a draft genome sequence of the tobacco hornworm moth, Manduca sexta.</title>
        <authorList>
            <person name="Kanost M.R."/>
            <person name="Arrese E.L."/>
            <person name="Cao X."/>
            <person name="Chen Y.R."/>
            <person name="Chellapilla S."/>
            <person name="Goldsmith M.R."/>
            <person name="Grosse-Wilde E."/>
            <person name="Heckel D.G."/>
            <person name="Herndon N."/>
            <person name="Jiang H."/>
            <person name="Papanicolaou A."/>
            <person name="Qu J."/>
            <person name="Soulages J.L."/>
            <person name="Vogel H."/>
            <person name="Walters J."/>
            <person name="Waterhouse R.M."/>
            <person name="Ahn S.J."/>
            <person name="Almeida F.C."/>
            <person name="An C."/>
            <person name="Aqrawi P."/>
            <person name="Bretschneider A."/>
            <person name="Bryant W.B."/>
            <person name="Bucks S."/>
            <person name="Chao H."/>
            <person name="Chevignon G."/>
            <person name="Christen J.M."/>
            <person name="Clarke D.F."/>
            <person name="Dittmer N.T."/>
            <person name="Ferguson L.C.F."/>
            <person name="Garavelou S."/>
            <person name="Gordon K.H.J."/>
            <person name="Gunaratna R.T."/>
            <person name="Han Y."/>
            <person name="Hauser F."/>
            <person name="He Y."/>
            <person name="Heidel-Fischer H."/>
            <person name="Hirsh A."/>
            <person name="Hu Y."/>
            <person name="Jiang H."/>
            <person name="Kalra D."/>
            <person name="Klinner C."/>
            <person name="Konig C."/>
            <person name="Kovar C."/>
            <person name="Kroll A.R."/>
            <person name="Kuwar S.S."/>
            <person name="Lee S.L."/>
            <person name="Lehman R."/>
            <person name="Li K."/>
            <person name="Li Z."/>
            <person name="Liang H."/>
            <person name="Lovelace S."/>
            <person name="Lu Z."/>
            <person name="Mansfield J.H."/>
            <person name="McCulloch K.J."/>
            <person name="Mathew T."/>
            <person name="Morton B."/>
            <person name="Muzny D.M."/>
            <person name="Neunemann D."/>
            <person name="Ongeri F."/>
            <person name="Pauchet Y."/>
            <person name="Pu L.L."/>
            <person name="Pyrousis I."/>
            <person name="Rao X.J."/>
            <person name="Redding A."/>
            <person name="Roesel C."/>
            <person name="Sanchez-Gracia A."/>
            <person name="Schaack S."/>
            <person name="Shukla A."/>
            <person name="Tetreau G."/>
            <person name="Wang Y."/>
            <person name="Xiong G.H."/>
            <person name="Traut W."/>
            <person name="Walsh T.K."/>
            <person name="Worley K.C."/>
            <person name="Wu D."/>
            <person name="Wu W."/>
            <person name="Wu Y.Q."/>
            <person name="Zhang X."/>
            <person name="Zou Z."/>
            <person name="Zucker H."/>
            <person name="Briscoe A.D."/>
            <person name="Burmester T."/>
            <person name="Clem R.J."/>
            <person name="Feyereisen R."/>
            <person name="Grimmelikhuijzen C.J.P."/>
            <person name="Hamodrakas S.J."/>
            <person name="Hansson B.S."/>
            <person name="Huguet E."/>
            <person name="Jermiin L.S."/>
            <person name="Lan Q."/>
            <person name="Lehman H.K."/>
            <person name="Lorenzen M."/>
            <person name="Merzendorfer H."/>
            <person name="Michalopoulos I."/>
            <person name="Morton D.B."/>
            <person name="Muthukrishnan S."/>
            <person name="Oakeshott J.G."/>
            <person name="Palmer W."/>
            <person name="Park Y."/>
            <person name="Passarelli A.L."/>
            <person name="Rozas J."/>
            <person name="Schwartz L.M."/>
            <person name="Smith W."/>
            <person name="Southgate A."/>
            <person name="Vilcinskas A."/>
            <person name="Vogt R."/>
            <person name="Wang P."/>
            <person name="Werren J."/>
            <person name="Yu X.Q."/>
            <person name="Zhou J.J."/>
            <person name="Brown S.J."/>
            <person name="Scherer S.E."/>
            <person name="Richards S."/>
            <person name="Blissard G.W."/>
        </authorList>
    </citation>
    <scope>NUCLEOTIDE SEQUENCE</scope>
</reference>
<feature type="transmembrane region" description="Helical" evidence="8">
    <location>
        <begin position="420"/>
        <end position="439"/>
    </location>
</feature>
<keyword evidence="2" id="KW-0813">Transport</keyword>
<feature type="transmembrane region" description="Helical" evidence="8">
    <location>
        <begin position="141"/>
        <end position="160"/>
    </location>
</feature>
<feature type="domain" description="Major facilitator superfamily (MFS) profile" evidence="9">
    <location>
        <begin position="12"/>
        <end position="443"/>
    </location>
</feature>
<dbReference type="FunFam" id="1.20.1250.20:FF:000218">
    <property type="entry name" value="facilitated trehalose transporter Tret1"/>
    <property type="match status" value="1"/>
</dbReference>
<keyword evidence="3" id="KW-1003">Cell membrane</keyword>
<feature type="transmembrane region" description="Helical" evidence="8">
    <location>
        <begin position="314"/>
        <end position="336"/>
    </location>
</feature>
<evidence type="ECO:0000256" key="4">
    <source>
        <dbReference type="ARBA" id="ARBA00022597"/>
    </source>
</evidence>
<sequence>MSDGNRKVQYLVTFLVSLAAVTTSVSFSWTTPVIPKFHNNETTLNVTDSEISWIVAMTSPGVFTGSMAARFTSDKFGRRMTILNSALPFAIGTIFAMTAYKSWMLYVARYFWGCGAGMVTVVSSIYLAEIAHKDIRGRLTVINRFMFNFGALLVLAVGSFVTFTELNYLLIVLPALYFFACWWVPETPYYHLKEGNIDKAKKELLKLNYYKSDKELQEKLNQMNSDVKKEMSRSGSLKELFVGKQHRRALIISLGLRITQVMAGTIPIMQYLGRIMQESKSGMEVSTALIIFGVVRFIVGLVSSAVVDRVGRRPLLIFSFFGAGVCLAIVGIYFYIQEVVGIENESSSSFRHVAFIGIILFSIVSTFGFDTLIFVVPAEIFPLNVKSVAMTTLNILGAILAFVGVIGYQTVKDLSGLYGVFWSFGTMSFIGAIFSYFVVPETKGKNLRDIQIELQGEIYDDEKLNQTISDVERNENVDVKMINMEDINEKSEDTALNR</sequence>
<keyword evidence="7 8" id="KW-0472">Membrane</keyword>
<dbReference type="Pfam" id="PF00083">
    <property type="entry name" value="Sugar_tr"/>
    <property type="match status" value="1"/>
</dbReference>
<feature type="transmembrane region" description="Helical" evidence="8">
    <location>
        <begin position="285"/>
        <end position="307"/>
    </location>
</feature>
<dbReference type="PROSITE" id="PS00216">
    <property type="entry name" value="SUGAR_TRANSPORT_1"/>
    <property type="match status" value="1"/>
</dbReference>
<proteinExistence type="predicted"/>
<evidence type="ECO:0000259" key="9">
    <source>
        <dbReference type="PROSITE" id="PS50850"/>
    </source>
</evidence>
<dbReference type="InterPro" id="IPR036259">
    <property type="entry name" value="MFS_trans_sf"/>
</dbReference>